<feature type="domain" description="GmrSD restriction endonucleases N-terminal" evidence="1">
    <location>
        <begin position="143"/>
        <end position="303"/>
    </location>
</feature>
<dbReference type="Pfam" id="PF25202">
    <property type="entry name" value="DUF7834"/>
    <property type="match status" value="1"/>
</dbReference>
<dbReference type="EMBL" id="CP033459">
    <property type="protein sequence ID" value="QFQ12833.1"/>
    <property type="molecule type" value="Genomic_DNA"/>
</dbReference>
<evidence type="ECO:0000313" key="4">
    <source>
        <dbReference type="Proteomes" id="UP000249375"/>
    </source>
</evidence>
<dbReference type="PANTHER" id="PTHR35149">
    <property type="entry name" value="SLL5132 PROTEIN"/>
    <property type="match status" value="1"/>
</dbReference>
<dbReference type="KEGG" id="alq:C7Y71_007265"/>
<dbReference type="InterPro" id="IPR004919">
    <property type="entry name" value="GmrSD_N"/>
</dbReference>
<dbReference type="OrthoDB" id="9798761at2"/>
<evidence type="ECO:0000259" key="1">
    <source>
        <dbReference type="Pfam" id="PF03235"/>
    </source>
</evidence>
<dbReference type="AlphaFoldDB" id="A0A5P8E791"/>
<sequence length="582" mass="69494">MKEITKEEFEKYVQQEFPNTPSRYEDDYCFIQAGSSLGENLHYELNAGKIHLDIEGQHWRPIRNYLWDHVVDSRVSDSHWGRYGCRWTLDKNIESKEDVEQGFLQMKRIMEPHILKFERLNSQKNNAQESLLDSISASFYTIQDLLDTNLSIPEYQRPYRWNLKNVEQLLNDIFKNQSDGHNVYLIGTVIVHKKEDTFYLVDGQQRITTLVLLLKALYYQGNLPSLKYNHSDSFIHIQENFSFIEKWLSYNIKERDAFKDYILKSCQVVRIVVNKLNEAFQMFESQNGRGKELEAYNLLKAYHIRAMSNDSRASKIEYDKQWESAAMYSRNGYRNDLLRQLFNEQLFRTRKWTRAEDAYEFSKKEIEEFKGVTITKDSQLDFAYQNVLIQQEIARQYMLTMNPSLFKIKNRFIHGDPNNINPFVSMTQLILNGSSFFEFVESYVEIYKRLFVYLSSSQLYDFKQFYLEHCRYSGYNRRKGDGYIREVYKSAIMFLFDRFGELGVRNYYRDIYICLYKFRLTHKQVRYETMAKKGNVAWIFQLISNSKSLSDLVELTKVSRSICSNIEHEMKYSIDEVFSVFK</sequence>
<protein>
    <submittedName>
        <fullName evidence="3">DUF262 domain-containing protein</fullName>
    </submittedName>
</protein>
<proteinExistence type="predicted"/>
<dbReference type="Proteomes" id="UP000249375">
    <property type="component" value="Chromosome"/>
</dbReference>
<dbReference type="RefSeq" id="WP_111898277.1">
    <property type="nucleotide sequence ID" value="NZ_CP033459.1"/>
</dbReference>
<evidence type="ECO:0000313" key="3">
    <source>
        <dbReference type="EMBL" id="QFQ12833.1"/>
    </source>
</evidence>
<reference evidence="3 4" key="1">
    <citation type="submission" date="2018-11" db="EMBL/GenBank/DDBJ databases">
        <authorList>
            <person name="Na S.W."/>
            <person name="Baik M."/>
        </authorList>
    </citation>
    <scope>NUCLEOTIDE SEQUENCE [LARGE SCALE GENOMIC DNA]</scope>
    <source>
        <strain evidence="3 4">E39</strain>
    </source>
</reference>
<keyword evidence="4" id="KW-1185">Reference proteome</keyword>
<feature type="domain" description="DUF7834" evidence="2">
    <location>
        <begin position="315"/>
        <end position="557"/>
    </location>
</feature>
<evidence type="ECO:0000259" key="2">
    <source>
        <dbReference type="Pfam" id="PF25202"/>
    </source>
</evidence>
<dbReference type="Pfam" id="PF03235">
    <property type="entry name" value="GmrSD_N"/>
    <property type="match status" value="1"/>
</dbReference>
<name>A0A5P8E791_9BACT</name>
<gene>
    <name evidence="3" type="ORF">C7Y71_007265</name>
</gene>
<dbReference type="PANTHER" id="PTHR35149:SF2">
    <property type="entry name" value="DUF262 DOMAIN-CONTAINING PROTEIN"/>
    <property type="match status" value="1"/>
</dbReference>
<dbReference type="InterPro" id="IPR057156">
    <property type="entry name" value="DUF7834"/>
</dbReference>
<organism evidence="3 4">
    <name type="scientific">Pseudoprevotella muciniphila</name>
    <dbReference type="NCBI Taxonomy" id="2133944"/>
    <lineage>
        <taxon>Bacteria</taxon>
        <taxon>Pseudomonadati</taxon>
        <taxon>Bacteroidota</taxon>
        <taxon>Bacteroidia</taxon>
        <taxon>Bacteroidales</taxon>
        <taxon>Prevotellaceae</taxon>
        <taxon>Pseudoprevotella</taxon>
    </lineage>
</organism>
<accession>A0A5P8E791</accession>